<name>A0AAD7AGH2_9AGAR</name>
<protein>
    <submittedName>
        <fullName evidence="1">Uncharacterized protein</fullName>
    </submittedName>
</protein>
<dbReference type="Proteomes" id="UP001218218">
    <property type="component" value="Unassembled WGS sequence"/>
</dbReference>
<gene>
    <name evidence="1" type="ORF">DFH08DRAFT_439488</name>
</gene>
<accession>A0AAD7AGH2</accession>
<sequence length="79" mass="8862">MNLLCREKFWRFLCVLSGLIEADRGLGMDGYNALQSRSHCFESSVLTLSVAFASSSRCKNSYSFSFFAVTSPMIVHIVQ</sequence>
<evidence type="ECO:0000313" key="1">
    <source>
        <dbReference type="EMBL" id="KAJ7358138.1"/>
    </source>
</evidence>
<dbReference type="EMBL" id="JARIHO010000007">
    <property type="protein sequence ID" value="KAJ7358138.1"/>
    <property type="molecule type" value="Genomic_DNA"/>
</dbReference>
<reference evidence="1" key="1">
    <citation type="submission" date="2023-03" db="EMBL/GenBank/DDBJ databases">
        <title>Massive genome expansion in bonnet fungi (Mycena s.s.) driven by repeated elements and novel gene families across ecological guilds.</title>
        <authorList>
            <consortium name="Lawrence Berkeley National Laboratory"/>
            <person name="Harder C.B."/>
            <person name="Miyauchi S."/>
            <person name="Viragh M."/>
            <person name="Kuo A."/>
            <person name="Thoen E."/>
            <person name="Andreopoulos B."/>
            <person name="Lu D."/>
            <person name="Skrede I."/>
            <person name="Drula E."/>
            <person name="Henrissat B."/>
            <person name="Morin E."/>
            <person name="Kohler A."/>
            <person name="Barry K."/>
            <person name="LaButti K."/>
            <person name="Morin E."/>
            <person name="Salamov A."/>
            <person name="Lipzen A."/>
            <person name="Mereny Z."/>
            <person name="Hegedus B."/>
            <person name="Baldrian P."/>
            <person name="Stursova M."/>
            <person name="Weitz H."/>
            <person name="Taylor A."/>
            <person name="Grigoriev I.V."/>
            <person name="Nagy L.G."/>
            <person name="Martin F."/>
            <person name="Kauserud H."/>
        </authorList>
    </citation>
    <scope>NUCLEOTIDE SEQUENCE</scope>
    <source>
        <strain evidence="1">CBHHK002</strain>
    </source>
</reference>
<evidence type="ECO:0000313" key="2">
    <source>
        <dbReference type="Proteomes" id="UP001218218"/>
    </source>
</evidence>
<keyword evidence="2" id="KW-1185">Reference proteome</keyword>
<dbReference type="AlphaFoldDB" id="A0AAD7AGH2"/>
<organism evidence="1 2">
    <name type="scientific">Mycena albidolilacea</name>
    <dbReference type="NCBI Taxonomy" id="1033008"/>
    <lineage>
        <taxon>Eukaryota</taxon>
        <taxon>Fungi</taxon>
        <taxon>Dikarya</taxon>
        <taxon>Basidiomycota</taxon>
        <taxon>Agaricomycotina</taxon>
        <taxon>Agaricomycetes</taxon>
        <taxon>Agaricomycetidae</taxon>
        <taxon>Agaricales</taxon>
        <taxon>Marasmiineae</taxon>
        <taxon>Mycenaceae</taxon>
        <taxon>Mycena</taxon>
    </lineage>
</organism>
<proteinExistence type="predicted"/>
<comment type="caution">
    <text evidence="1">The sequence shown here is derived from an EMBL/GenBank/DDBJ whole genome shotgun (WGS) entry which is preliminary data.</text>
</comment>